<dbReference type="Gene3D" id="1.10.8.60">
    <property type="match status" value="1"/>
</dbReference>
<dbReference type="AlphaFoldDB" id="A0A662DDB1"/>
<gene>
    <name evidence="11" type="primary">holA</name>
    <name evidence="11" type="ORF">DRI96_04440</name>
</gene>
<sequence>MTYRQFLSELERGNVSPFYLFEGKENYLKKEALNKLKDKIIPRQYEDFNLHFMNANQFTGQEIVEAAYQIPFNNKLQMIVVQEVENLSQNDEETILKYLKNPLNLTCMVFIGEKVDERRKLYKFFKEKGEIVSFNYLKETELLRWIEERVKKEGKVISPEAALQLYQRSGGSIFLLENEINKLICFVHPQEKIDESHIAKICGESPEESIFSLTEAFRKKESKSALYILNKLLLQGKEPLLILSLLKREVRILLRIKLAESKITPLEACRYIFKTKNNYRPFFLKKAREYIEAAKNFTQHDLLVAHQKMLEVEFLLKRGKNGEVLLPRLLMDIIP</sequence>
<proteinExistence type="inferred from homology"/>
<dbReference type="Proteomes" id="UP000267654">
    <property type="component" value="Unassembled WGS sequence"/>
</dbReference>
<dbReference type="InterPro" id="IPR008921">
    <property type="entry name" value="DNA_pol3_clamp-load_cplx_C"/>
</dbReference>
<evidence type="ECO:0000256" key="8">
    <source>
        <dbReference type="ARBA" id="ARBA00049244"/>
    </source>
</evidence>
<evidence type="ECO:0000256" key="5">
    <source>
        <dbReference type="ARBA" id="ARBA00022705"/>
    </source>
</evidence>
<feature type="domain" description="DNA polymerase III delta subunit-like C-terminal" evidence="10">
    <location>
        <begin position="207"/>
        <end position="330"/>
    </location>
</feature>
<keyword evidence="6" id="KW-0239">DNA-directed DNA polymerase</keyword>
<evidence type="ECO:0000259" key="10">
    <source>
        <dbReference type="Pfam" id="PF21694"/>
    </source>
</evidence>
<dbReference type="Pfam" id="PF21694">
    <property type="entry name" value="DNA_pol3_delta_C"/>
    <property type="match status" value="1"/>
</dbReference>
<name>A0A662DDB1_UNCAE</name>
<evidence type="ECO:0000256" key="3">
    <source>
        <dbReference type="ARBA" id="ARBA00022679"/>
    </source>
</evidence>
<protein>
    <recommendedName>
        <fullName evidence="2">DNA polymerase III subunit delta</fullName>
        <ecNumber evidence="1">2.7.7.7</ecNumber>
    </recommendedName>
</protein>
<dbReference type="InterPro" id="IPR005790">
    <property type="entry name" value="DNA_polIII_delta"/>
</dbReference>
<comment type="similarity">
    <text evidence="7">Belongs to the DNA polymerase HolA subunit family.</text>
</comment>
<dbReference type="GO" id="GO:0006261">
    <property type="term" value="P:DNA-templated DNA replication"/>
    <property type="evidence" value="ECO:0007669"/>
    <property type="project" value="TreeGrafter"/>
</dbReference>
<evidence type="ECO:0000256" key="7">
    <source>
        <dbReference type="ARBA" id="ARBA00034754"/>
    </source>
</evidence>
<evidence type="ECO:0000256" key="4">
    <source>
        <dbReference type="ARBA" id="ARBA00022695"/>
    </source>
</evidence>
<dbReference type="EMBL" id="QMQB01000153">
    <property type="protein sequence ID" value="RLE12497.1"/>
    <property type="molecule type" value="Genomic_DNA"/>
</dbReference>
<dbReference type="Pfam" id="PF06144">
    <property type="entry name" value="DNA_pol3_delta"/>
    <property type="match status" value="1"/>
</dbReference>
<evidence type="ECO:0000313" key="11">
    <source>
        <dbReference type="EMBL" id="RLE12497.1"/>
    </source>
</evidence>
<dbReference type="InterPro" id="IPR027417">
    <property type="entry name" value="P-loop_NTPase"/>
</dbReference>
<dbReference type="InterPro" id="IPR010372">
    <property type="entry name" value="DNA_pol3_delta_N"/>
</dbReference>
<reference evidence="11 12" key="1">
    <citation type="submission" date="2018-06" db="EMBL/GenBank/DDBJ databases">
        <title>Extensive metabolic versatility and redundancy in microbially diverse, dynamic hydrothermal sediments.</title>
        <authorList>
            <person name="Dombrowski N."/>
            <person name="Teske A."/>
            <person name="Baker B.J."/>
        </authorList>
    </citation>
    <scope>NUCLEOTIDE SEQUENCE [LARGE SCALE GENOMIC DNA]</scope>
    <source>
        <strain evidence="11">B19_G9</strain>
    </source>
</reference>
<evidence type="ECO:0000313" key="12">
    <source>
        <dbReference type="Proteomes" id="UP000267654"/>
    </source>
</evidence>
<comment type="caution">
    <text evidence="11">The sequence shown here is derived from an EMBL/GenBank/DDBJ whole genome shotgun (WGS) entry which is preliminary data.</text>
</comment>
<evidence type="ECO:0000256" key="2">
    <source>
        <dbReference type="ARBA" id="ARBA00017703"/>
    </source>
</evidence>
<dbReference type="EC" id="2.7.7.7" evidence="1"/>
<dbReference type="PANTHER" id="PTHR34388:SF1">
    <property type="entry name" value="DNA POLYMERASE III SUBUNIT DELTA"/>
    <property type="match status" value="1"/>
</dbReference>
<comment type="catalytic activity">
    <reaction evidence="8">
        <text>DNA(n) + a 2'-deoxyribonucleoside 5'-triphosphate = DNA(n+1) + diphosphate</text>
        <dbReference type="Rhea" id="RHEA:22508"/>
        <dbReference type="Rhea" id="RHEA-COMP:17339"/>
        <dbReference type="Rhea" id="RHEA-COMP:17340"/>
        <dbReference type="ChEBI" id="CHEBI:33019"/>
        <dbReference type="ChEBI" id="CHEBI:61560"/>
        <dbReference type="ChEBI" id="CHEBI:173112"/>
        <dbReference type="EC" id="2.7.7.7"/>
    </reaction>
</comment>
<keyword evidence="3 11" id="KW-0808">Transferase</keyword>
<dbReference type="SUPFAM" id="SSF48019">
    <property type="entry name" value="post-AAA+ oligomerization domain-like"/>
    <property type="match status" value="1"/>
</dbReference>
<dbReference type="GO" id="GO:0003887">
    <property type="term" value="F:DNA-directed DNA polymerase activity"/>
    <property type="evidence" value="ECO:0007669"/>
    <property type="project" value="UniProtKB-KW"/>
</dbReference>
<keyword evidence="5" id="KW-0235">DNA replication</keyword>
<dbReference type="PANTHER" id="PTHR34388">
    <property type="entry name" value="DNA POLYMERASE III SUBUNIT DELTA"/>
    <property type="match status" value="1"/>
</dbReference>
<dbReference type="Gene3D" id="3.40.50.300">
    <property type="entry name" value="P-loop containing nucleotide triphosphate hydrolases"/>
    <property type="match status" value="1"/>
</dbReference>
<dbReference type="GO" id="GO:0003677">
    <property type="term" value="F:DNA binding"/>
    <property type="evidence" value="ECO:0007669"/>
    <property type="project" value="InterPro"/>
</dbReference>
<dbReference type="SUPFAM" id="SSF52540">
    <property type="entry name" value="P-loop containing nucleoside triphosphate hydrolases"/>
    <property type="match status" value="1"/>
</dbReference>
<dbReference type="Gene3D" id="1.20.272.10">
    <property type="match status" value="1"/>
</dbReference>
<evidence type="ECO:0000256" key="6">
    <source>
        <dbReference type="ARBA" id="ARBA00022932"/>
    </source>
</evidence>
<organism evidence="11 12">
    <name type="scientific">Aerophobetes bacterium</name>
    <dbReference type="NCBI Taxonomy" id="2030807"/>
    <lineage>
        <taxon>Bacteria</taxon>
        <taxon>Candidatus Aerophobota</taxon>
    </lineage>
</organism>
<dbReference type="InterPro" id="IPR048466">
    <property type="entry name" value="DNA_pol3_delta-like_C"/>
</dbReference>
<feature type="domain" description="DNA polymerase III delta N-terminal" evidence="9">
    <location>
        <begin position="19"/>
        <end position="134"/>
    </location>
</feature>
<keyword evidence="4 11" id="KW-0548">Nucleotidyltransferase</keyword>
<dbReference type="GO" id="GO:0009360">
    <property type="term" value="C:DNA polymerase III complex"/>
    <property type="evidence" value="ECO:0007669"/>
    <property type="project" value="InterPro"/>
</dbReference>
<dbReference type="NCBIfam" id="TIGR01128">
    <property type="entry name" value="holA"/>
    <property type="match status" value="1"/>
</dbReference>
<evidence type="ECO:0000256" key="1">
    <source>
        <dbReference type="ARBA" id="ARBA00012417"/>
    </source>
</evidence>
<accession>A0A662DDB1</accession>
<evidence type="ECO:0000259" key="9">
    <source>
        <dbReference type="Pfam" id="PF06144"/>
    </source>
</evidence>